<dbReference type="GO" id="GO:0005525">
    <property type="term" value="F:GTP binding"/>
    <property type="evidence" value="ECO:0007669"/>
    <property type="project" value="UniProtKB-UniRule"/>
</dbReference>
<keyword evidence="8 10" id="KW-0717">Septation</keyword>
<dbReference type="PANTHER" id="PTHR11649">
    <property type="entry name" value="MSS1/TRME-RELATED GTP-BINDING PROTEIN"/>
    <property type="match status" value="1"/>
</dbReference>
<dbReference type="SUPFAM" id="SSF52540">
    <property type="entry name" value="P-loop containing nucleoside triphosphate hydrolases"/>
    <property type="match status" value="1"/>
</dbReference>
<dbReference type="RefSeq" id="WP_121443123.1">
    <property type="nucleotide sequence ID" value="NZ_RCDA01000006.1"/>
</dbReference>
<evidence type="ECO:0000256" key="8">
    <source>
        <dbReference type="ARBA" id="ARBA00023210"/>
    </source>
</evidence>
<feature type="domain" description="EngB-type G" evidence="11">
    <location>
        <begin position="24"/>
        <end position="198"/>
    </location>
</feature>
<dbReference type="PANTHER" id="PTHR11649:SF13">
    <property type="entry name" value="ENGB-TYPE G DOMAIN-CONTAINING PROTEIN"/>
    <property type="match status" value="1"/>
</dbReference>
<comment type="function">
    <text evidence="10">Necessary for normal cell division and for the maintenance of normal septation.</text>
</comment>
<dbReference type="HAMAP" id="MF_00321">
    <property type="entry name" value="GTPase_EngB"/>
    <property type="match status" value="1"/>
</dbReference>
<evidence type="ECO:0000256" key="7">
    <source>
        <dbReference type="ARBA" id="ARBA00023134"/>
    </source>
</evidence>
<comment type="caution">
    <text evidence="12">The sequence shown here is derived from an EMBL/GenBank/DDBJ whole genome shotgun (WGS) entry which is preliminary data.</text>
</comment>
<dbReference type="FunFam" id="3.40.50.300:FF:000098">
    <property type="entry name" value="Probable GTP-binding protein EngB"/>
    <property type="match status" value="1"/>
</dbReference>
<evidence type="ECO:0000256" key="10">
    <source>
        <dbReference type="HAMAP-Rule" id="MF_00321"/>
    </source>
</evidence>
<keyword evidence="9 10" id="KW-0131">Cell cycle</keyword>
<dbReference type="InterPro" id="IPR027417">
    <property type="entry name" value="P-loop_NTPase"/>
</dbReference>
<dbReference type="GO" id="GO:0046872">
    <property type="term" value="F:metal ion binding"/>
    <property type="evidence" value="ECO:0007669"/>
    <property type="project" value="UniProtKB-KW"/>
</dbReference>
<evidence type="ECO:0000256" key="3">
    <source>
        <dbReference type="ARBA" id="ARBA00022618"/>
    </source>
</evidence>
<proteinExistence type="inferred from homology"/>
<evidence type="ECO:0000256" key="1">
    <source>
        <dbReference type="ARBA" id="ARBA00001946"/>
    </source>
</evidence>
<dbReference type="Pfam" id="PF01926">
    <property type="entry name" value="MMR_HSR1"/>
    <property type="match status" value="1"/>
</dbReference>
<dbReference type="PROSITE" id="PS51706">
    <property type="entry name" value="G_ENGB"/>
    <property type="match status" value="1"/>
</dbReference>
<dbReference type="OrthoDB" id="9804921at2"/>
<protein>
    <recommendedName>
        <fullName evidence="10">Probable GTP-binding protein EngB</fullName>
    </recommendedName>
</protein>
<evidence type="ECO:0000256" key="9">
    <source>
        <dbReference type="ARBA" id="ARBA00023306"/>
    </source>
</evidence>
<dbReference type="InterPro" id="IPR019987">
    <property type="entry name" value="GTP-bd_ribosome_bio_YsxC"/>
</dbReference>
<dbReference type="InterPro" id="IPR030393">
    <property type="entry name" value="G_ENGB_dom"/>
</dbReference>
<evidence type="ECO:0000256" key="4">
    <source>
        <dbReference type="ARBA" id="ARBA00022723"/>
    </source>
</evidence>
<dbReference type="GO" id="GO:0000917">
    <property type="term" value="P:division septum assembly"/>
    <property type="evidence" value="ECO:0007669"/>
    <property type="project" value="UniProtKB-KW"/>
</dbReference>
<keyword evidence="7 10" id="KW-0342">GTP-binding</keyword>
<sequence length="204" mass="22761">MNPIYFQARFLTSAPDLRRMPQDLGREVAFAGRSNVGKSSAINTLTNQKSLARTSKTPGRTQLINVFPVTENAALVDLPGYGYAKVPAAVRRRWDQVLPEYLAGRDALRGVVLVMDLRHPLTEFDRQMLDWCTHIGVPVHVLLTKADKFKQGAARNRGQNVGRQLQAEWPGVTWQIFSASKRMGVDEAHARLDEWLGLGPVEGD</sequence>
<organism evidence="12 13">
    <name type="scientific">Alkalispirillum mobile</name>
    <dbReference type="NCBI Taxonomy" id="85925"/>
    <lineage>
        <taxon>Bacteria</taxon>
        <taxon>Pseudomonadati</taxon>
        <taxon>Pseudomonadota</taxon>
        <taxon>Gammaproteobacteria</taxon>
        <taxon>Chromatiales</taxon>
        <taxon>Ectothiorhodospiraceae</taxon>
        <taxon>Alkalispirillum</taxon>
    </lineage>
</organism>
<gene>
    <name evidence="10" type="primary">engB</name>
    <name evidence="12" type="ORF">DFR31_2615</name>
</gene>
<evidence type="ECO:0000256" key="6">
    <source>
        <dbReference type="ARBA" id="ARBA00022842"/>
    </source>
</evidence>
<dbReference type="Gene3D" id="3.40.50.300">
    <property type="entry name" value="P-loop containing nucleotide triphosphate hydrolases"/>
    <property type="match status" value="1"/>
</dbReference>
<dbReference type="AlphaFoldDB" id="A0A498BRB2"/>
<comment type="cofactor">
    <cofactor evidence="1">
        <name>Mg(2+)</name>
        <dbReference type="ChEBI" id="CHEBI:18420"/>
    </cofactor>
</comment>
<dbReference type="GO" id="GO:0005829">
    <property type="term" value="C:cytosol"/>
    <property type="evidence" value="ECO:0007669"/>
    <property type="project" value="TreeGrafter"/>
</dbReference>
<keyword evidence="5 10" id="KW-0547">Nucleotide-binding</keyword>
<keyword evidence="13" id="KW-1185">Reference proteome</keyword>
<dbReference type="Proteomes" id="UP000275461">
    <property type="component" value="Unassembled WGS sequence"/>
</dbReference>
<evidence type="ECO:0000256" key="5">
    <source>
        <dbReference type="ARBA" id="ARBA00022741"/>
    </source>
</evidence>
<evidence type="ECO:0000313" key="12">
    <source>
        <dbReference type="EMBL" id="RLK46485.1"/>
    </source>
</evidence>
<keyword evidence="6" id="KW-0460">Magnesium</keyword>
<keyword evidence="3 10" id="KW-0132">Cell division</keyword>
<dbReference type="EMBL" id="RCDA01000006">
    <property type="protein sequence ID" value="RLK46485.1"/>
    <property type="molecule type" value="Genomic_DNA"/>
</dbReference>
<evidence type="ECO:0000259" key="11">
    <source>
        <dbReference type="PROSITE" id="PS51706"/>
    </source>
</evidence>
<dbReference type="InterPro" id="IPR006073">
    <property type="entry name" value="GTP-bd"/>
</dbReference>
<keyword evidence="4" id="KW-0479">Metal-binding</keyword>
<dbReference type="NCBIfam" id="TIGR03598">
    <property type="entry name" value="GTPase_YsxC"/>
    <property type="match status" value="1"/>
</dbReference>
<comment type="similarity">
    <text evidence="2 10">Belongs to the TRAFAC class TrmE-Era-EngA-EngB-Septin-like GTPase superfamily. EngB GTPase family.</text>
</comment>
<evidence type="ECO:0000256" key="2">
    <source>
        <dbReference type="ARBA" id="ARBA00009638"/>
    </source>
</evidence>
<name>A0A498BRB2_9GAMM</name>
<dbReference type="CDD" id="cd01876">
    <property type="entry name" value="YihA_EngB"/>
    <property type="match status" value="1"/>
</dbReference>
<reference evidence="12 13" key="1">
    <citation type="submission" date="2018-10" db="EMBL/GenBank/DDBJ databases">
        <title>Genomic Encyclopedia of Type Strains, Phase IV (KMG-IV): sequencing the most valuable type-strain genomes for metagenomic binning, comparative biology and taxonomic classification.</title>
        <authorList>
            <person name="Goeker M."/>
        </authorList>
    </citation>
    <scope>NUCLEOTIDE SEQUENCE [LARGE SCALE GENOMIC DNA]</scope>
    <source>
        <strain evidence="12 13">DSM 12769</strain>
    </source>
</reference>
<evidence type="ECO:0000313" key="13">
    <source>
        <dbReference type="Proteomes" id="UP000275461"/>
    </source>
</evidence>
<accession>A0A498BRB2</accession>